<feature type="compositionally biased region" description="Polar residues" evidence="1">
    <location>
        <begin position="122"/>
        <end position="132"/>
    </location>
</feature>
<comment type="caution">
    <text evidence="2">The sequence shown here is derived from an EMBL/GenBank/DDBJ whole genome shotgun (WGS) entry which is preliminary data.</text>
</comment>
<dbReference type="AlphaFoldDB" id="A0A833RFQ7"/>
<protein>
    <submittedName>
        <fullName evidence="2">Uncharacterized protein</fullName>
    </submittedName>
</protein>
<feature type="region of interest" description="Disordered" evidence="1">
    <location>
        <begin position="93"/>
        <end position="132"/>
    </location>
</feature>
<gene>
    <name evidence="2" type="ORF">E2986_13180</name>
</gene>
<keyword evidence="3" id="KW-1185">Reference proteome</keyword>
<evidence type="ECO:0000313" key="2">
    <source>
        <dbReference type="EMBL" id="KAF3422904.1"/>
    </source>
</evidence>
<reference evidence="2" key="1">
    <citation type="submission" date="2019-11" db="EMBL/GenBank/DDBJ databases">
        <title>The nuclear and mitochondrial genomes of Frieseomelitta varia - a highly eusocial stingless bee (Meliponini) with a permanently sterile worker caste.</title>
        <authorList>
            <person name="Freitas F.C.P."/>
            <person name="Lourenco A.P."/>
            <person name="Nunes F.M.F."/>
            <person name="Paschoal A.R."/>
            <person name="Abreu F.C.P."/>
            <person name="Barbin F.O."/>
            <person name="Bataglia L."/>
            <person name="Cardoso-Junior C.A.M."/>
            <person name="Cervoni M.S."/>
            <person name="Silva S.R."/>
            <person name="Dalarmi F."/>
            <person name="Del Lama M.A."/>
            <person name="Depintor T.S."/>
            <person name="Ferreira K.M."/>
            <person name="Goria P.S."/>
            <person name="Jaskot M.C."/>
            <person name="Lago D.C."/>
            <person name="Luna-Lucena D."/>
            <person name="Moda L.M."/>
            <person name="Nascimento L."/>
            <person name="Pedrino M."/>
            <person name="Rabico F.O."/>
            <person name="Sanches F.C."/>
            <person name="Santos D.E."/>
            <person name="Santos C.G."/>
            <person name="Vieira J."/>
            <person name="Lopes T.F."/>
            <person name="Barchuk A.R."/>
            <person name="Hartfelder K."/>
            <person name="Simoes Z.L.P."/>
            <person name="Bitondi M.M.G."/>
            <person name="Pinheiro D.G."/>
        </authorList>
    </citation>
    <scope>NUCLEOTIDE SEQUENCE</scope>
    <source>
        <strain evidence="2">USP_RPSP 00005682</strain>
        <tissue evidence="2">Whole individual</tissue>
    </source>
</reference>
<evidence type="ECO:0000256" key="1">
    <source>
        <dbReference type="SAM" id="MobiDB-lite"/>
    </source>
</evidence>
<sequence>MPYVEHVDQCRIFDLEHDVYVVEQRGRGEHWMKGAHRPRCYLSVTTSLLRMLDSLRINKFLTWRRSDSRGLGEMRRIKRFVLAQSTEKDPIWKSSDNLMAGIPKMNGETSTEPISAPEPSTKEQQSSTTGLT</sequence>
<proteinExistence type="predicted"/>
<dbReference type="EMBL" id="WNWW01000628">
    <property type="protein sequence ID" value="KAF3422904.1"/>
    <property type="molecule type" value="Genomic_DNA"/>
</dbReference>
<name>A0A833RFQ7_9HYME</name>
<dbReference type="Proteomes" id="UP000655588">
    <property type="component" value="Unassembled WGS sequence"/>
</dbReference>
<accession>A0A833RFQ7</accession>
<organism evidence="2 3">
    <name type="scientific">Frieseomelitta varia</name>
    <dbReference type="NCBI Taxonomy" id="561572"/>
    <lineage>
        <taxon>Eukaryota</taxon>
        <taxon>Metazoa</taxon>
        <taxon>Ecdysozoa</taxon>
        <taxon>Arthropoda</taxon>
        <taxon>Hexapoda</taxon>
        <taxon>Insecta</taxon>
        <taxon>Pterygota</taxon>
        <taxon>Neoptera</taxon>
        <taxon>Endopterygota</taxon>
        <taxon>Hymenoptera</taxon>
        <taxon>Apocrita</taxon>
        <taxon>Aculeata</taxon>
        <taxon>Apoidea</taxon>
        <taxon>Anthophila</taxon>
        <taxon>Apidae</taxon>
        <taxon>Frieseomelitta</taxon>
    </lineage>
</organism>
<evidence type="ECO:0000313" key="3">
    <source>
        <dbReference type="Proteomes" id="UP000655588"/>
    </source>
</evidence>